<proteinExistence type="predicted"/>
<dbReference type="SUPFAM" id="SSF49313">
    <property type="entry name" value="Cadherin-like"/>
    <property type="match status" value="3"/>
</dbReference>
<dbReference type="PRINTS" id="PR00205">
    <property type="entry name" value="CADHERIN"/>
</dbReference>
<evidence type="ECO:0000256" key="7">
    <source>
        <dbReference type="PROSITE-ProRule" id="PRU00043"/>
    </source>
</evidence>
<dbReference type="PANTHER" id="PTHR24026">
    <property type="entry name" value="FAT ATYPICAL CADHERIN-RELATED"/>
    <property type="match status" value="1"/>
</dbReference>
<dbReference type="GO" id="GO:0005886">
    <property type="term" value="C:plasma membrane"/>
    <property type="evidence" value="ECO:0007669"/>
    <property type="project" value="UniProtKB-SubCell"/>
</dbReference>
<keyword evidence="2" id="KW-0812">Transmembrane</keyword>
<evidence type="ECO:0000256" key="1">
    <source>
        <dbReference type="ARBA" id="ARBA00004370"/>
    </source>
</evidence>
<feature type="domain" description="Cadherin" evidence="9">
    <location>
        <begin position="98"/>
        <end position="203"/>
    </location>
</feature>
<dbReference type="EMBL" id="JAPFRF010000009">
    <property type="protein sequence ID" value="KAJ7322737.1"/>
    <property type="molecule type" value="Genomic_DNA"/>
</dbReference>
<dbReference type="Gene3D" id="2.60.40.60">
    <property type="entry name" value="Cadherins"/>
    <property type="match status" value="3"/>
</dbReference>
<organism evidence="10 11">
    <name type="scientific">Phrynocephalus forsythii</name>
    <dbReference type="NCBI Taxonomy" id="171643"/>
    <lineage>
        <taxon>Eukaryota</taxon>
        <taxon>Metazoa</taxon>
        <taxon>Chordata</taxon>
        <taxon>Craniata</taxon>
        <taxon>Vertebrata</taxon>
        <taxon>Euteleostomi</taxon>
        <taxon>Lepidosauria</taxon>
        <taxon>Squamata</taxon>
        <taxon>Bifurcata</taxon>
        <taxon>Unidentata</taxon>
        <taxon>Episquamata</taxon>
        <taxon>Toxicofera</taxon>
        <taxon>Iguania</taxon>
        <taxon>Acrodonta</taxon>
        <taxon>Agamidae</taxon>
        <taxon>Agaminae</taxon>
        <taxon>Phrynocephalus</taxon>
    </lineage>
</organism>
<dbReference type="AlphaFoldDB" id="A0A9Q0XS30"/>
<name>A0A9Q0XS30_9SAUR</name>
<dbReference type="GO" id="GO:0007156">
    <property type="term" value="P:homophilic cell adhesion via plasma membrane adhesion molecules"/>
    <property type="evidence" value="ECO:0007669"/>
    <property type="project" value="InterPro"/>
</dbReference>
<keyword evidence="6" id="KW-0472">Membrane</keyword>
<evidence type="ECO:0000256" key="5">
    <source>
        <dbReference type="ARBA" id="ARBA00022989"/>
    </source>
</evidence>
<evidence type="ECO:0000256" key="3">
    <source>
        <dbReference type="ARBA" id="ARBA00022737"/>
    </source>
</evidence>
<dbReference type="Pfam" id="PF00028">
    <property type="entry name" value="Cadherin"/>
    <property type="match status" value="2"/>
</dbReference>
<accession>A0A9Q0XS30</accession>
<dbReference type="CDD" id="cd11304">
    <property type="entry name" value="Cadherin_repeat"/>
    <property type="match status" value="3"/>
</dbReference>
<keyword evidence="4 7" id="KW-0106">Calcium</keyword>
<feature type="compositionally biased region" description="Basic and acidic residues" evidence="8">
    <location>
        <begin position="306"/>
        <end position="318"/>
    </location>
</feature>
<evidence type="ECO:0000256" key="6">
    <source>
        <dbReference type="ARBA" id="ARBA00023136"/>
    </source>
</evidence>
<keyword evidence="5" id="KW-1133">Transmembrane helix</keyword>
<feature type="region of interest" description="Disordered" evidence="8">
    <location>
        <begin position="294"/>
        <end position="318"/>
    </location>
</feature>
<evidence type="ECO:0000313" key="10">
    <source>
        <dbReference type="EMBL" id="KAJ7322737.1"/>
    </source>
</evidence>
<dbReference type="SMART" id="SM00112">
    <property type="entry name" value="CA"/>
    <property type="match status" value="2"/>
</dbReference>
<evidence type="ECO:0000256" key="8">
    <source>
        <dbReference type="SAM" id="MobiDB-lite"/>
    </source>
</evidence>
<sequence>MPVCLLLTPPPVVIVIAADADGPSNNHICCSITDGNQGNPFTIDPTLGEVKEVRPLDREISGYTLTVQASVNGSPPRINTTTVNIDVSDVNDNPPAFSKGNYSIIIQENKPIGFTVQQLVVIDMDSSHNGLPFLFMIMTGNEDNAFEISQQGIITTAIQLKRKVKDHYLLHLKVADNGSPQLSSLTYIEIRVIEESIHPPPILSLEIFITAFGEEYSGGVIWKVHATDQDVYDTLTYSMDPEMESLFSVSSTGGKLIAHKKLDIGQYLLNVTVTDEKFATSAVITGFLQQLPSGSYGNEKPKQKKQKETRELSVNRRN</sequence>
<evidence type="ECO:0000256" key="2">
    <source>
        <dbReference type="ARBA" id="ARBA00022692"/>
    </source>
</evidence>
<dbReference type="FunFam" id="2.60.40.60:FF:000107">
    <property type="entry name" value="FAT atypical cadherin 1"/>
    <property type="match status" value="1"/>
</dbReference>
<evidence type="ECO:0000313" key="11">
    <source>
        <dbReference type="Proteomes" id="UP001142489"/>
    </source>
</evidence>
<dbReference type="Proteomes" id="UP001142489">
    <property type="component" value="Unassembled WGS sequence"/>
</dbReference>
<keyword evidence="3" id="KW-0677">Repeat</keyword>
<dbReference type="InterPro" id="IPR020894">
    <property type="entry name" value="Cadherin_CS"/>
</dbReference>
<dbReference type="InterPro" id="IPR002126">
    <property type="entry name" value="Cadherin-like_dom"/>
</dbReference>
<dbReference type="FunFam" id="2.60.40.60:FF:000084">
    <property type="entry name" value="FAT atypical cadherin 3"/>
    <property type="match status" value="1"/>
</dbReference>
<evidence type="ECO:0000259" key="9">
    <source>
        <dbReference type="PROSITE" id="PS50268"/>
    </source>
</evidence>
<reference evidence="10" key="1">
    <citation type="journal article" date="2023" name="DNA Res.">
        <title>Chromosome-level genome assembly of Phrynocephalus forsythii using third-generation DNA sequencing and Hi-C analysis.</title>
        <authorList>
            <person name="Qi Y."/>
            <person name="Zhao W."/>
            <person name="Zhao Y."/>
            <person name="Niu C."/>
            <person name="Cao S."/>
            <person name="Zhang Y."/>
        </authorList>
    </citation>
    <scope>NUCLEOTIDE SEQUENCE</scope>
    <source>
        <tissue evidence="10">Muscle</tissue>
    </source>
</reference>
<protein>
    <recommendedName>
        <fullName evidence="9">Cadherin domain-containing protein</fullName>
    </recommendedName>
</protein>
<dbReference type="OrthoDB" id="6252479at2759"/>
<dbReference type="GO" id="GO:0005509">
    <property type="term" value="F:calcium ion binding"/>
    <property type="evidence" value="ECO:0007669"/>
    <property type="project" value="UniProtKB-UniRule"/>
</dbReference>
<dbReference type="PROSITE" id="PS00232">
    <property type="entry name" value="CADHERIN_1"/>
    <property type="match status" value="1"/>
</dbReference>
<dbReference type="PANTHER" id="PTHR24026:SF126">
    <property type="entry name" value="PROTOCADHERIN FAT 4"/>
    <property type="match status" value="1"/>
</dbReference>
<keyword evidence="11" id="KW-1185">Reference proteome</keyword>
<evidence type="ECO:0000256" key="4">
    <source>
        <dbReference type="ARBA" id="ARBA00022837"/>
    </source>
</evidence>
<comment type="caution">
    <text evidence="10">The sequence shown here is derived from an EMBL/GenBank/DDBJ whole genome shotgun (WGS) entry which is preliminary data.</text>
</comment>
<comment type="subcellular location">
    <subcellularLocation>
        <location evidence="1">Membrane</location>
    </subcellularLocation>
</comment>
<gene>
    <name evidence="10" type="ORF">JRQ81_019024</name>
</gene>
<dbReference type="PROSITE" id="PS50268">
    <property type="entry name" value="CADHERIN_2"/>
    <property type="match status" value="2"/>
</dbReference>
<feature type="domain" description="Cadherin" evidence="9">
    <location>
        <begin position="12"/>
        <end position="97"/>
    </location>
</feature>
<dbReference type="InterPro" id="IPR015919">
    <property type="entry name" value="Cadherin-like_sf"/>
</dbReference>